<dbReference type="SUPFAM" id="SSF48179">
    <property type="entry name" value="6-phosphogluconate dehydrogenase C-terminal domain-like"/>
    <property type="match status" value="1"/>
</dbReference>
<name>A0A553K5Z2_9ACTN</name>
<evidence type="ECO:0000256" key="4">
    <source>
        <dbReference type="ARBA" id="ARBA00023002"/>
    </source>
</evidence>
<dbReference type="InterPro" id="IPR008927">
    <property type="entry name" value="6-PGluconate_DH-like_C_sf"/>
</dbReference>
<dbReference type="InterPro" id="IPR023027">
    <property type="entry name" value="Mannitol_DH_CS"/>
</dbReference>
<evidence type="ECO:0000256" key="6">
    <source>
        <dbReference type="ARBA" id="ARBA00048615"/>
    </source>
</evidence>
<evidence type="ECO:0000256" key="3">
    <source>
        <dbReference type="ARBA" id="ARBA00016219"/>
    </source>
</evidence>
<dbReference type="SUPFAM" id="SSF51735">
    <property type="entry name" value="NAD(P)-binding Rossmann-fold domains"/>
    <property type="match status" value="1"/>
</dbReference>
<dbReference type="EMBL" id="VKKG01000001">
    <property type="protein sequence ID" value="TRY20129.1"/>
    <property type="molecule type" value="Genomic_DNA"/>
</dbReference>
<comment type="catalytic activity">
    <reaction evidence="6">
        <text>D-mannitol 1-phosphate + NAD(+) = beta-D-fructose 6-phosphate + NADH + H(+)</text>
        <dbReference type="Rhea" id="RHEA:19661"/>
        <dbReference type="ChEBI" id="CHEBI:15378"/>
        <dbReference type="ChEBI" id="CHEBI:57540"/>
        <dbReference type="ChEBI" id="CHEBI:57634"/>
        <dbReference type="ChEBI" id="CHEBI:57945"/>
        <dbReference type="ChEBI" id="CHEBI:61381"/>
        <dbReference type="EC" id="1.1.1.17"/>
    </reaction>
</comment>
<dbReference type="Gene3D" id="3.40.50.720">
    <property type="entry name" value="NAD(P)-binding Rossmann-like Domain"/>
    <property type="match status" value="1"/>
</dbReference>
<dbReference type="Gene3D" id="1.10.1040.10">
    <property type="entry name" value="N-(1-d-carboxylethyl)-l-norvaline Dehydrogenase, domain 2"/>
    <property type="match status" value="1"/>
</dbReference>
<keyword evidence="10" id="KW-1185">Reference proteome</keyword>
<reference evidence="9 10" key="1">
    <citation type="submission" date="2019-07" db="EMBL/GenBank/DDBJ databases">
        <authorList>
            <person name="Zhou L.-Y."/>
        </authorList>
    </citation>
    <scope>NUCLEOTIDE SEQUENCE [LARGE SCALE GENOMIC DNA]</scope>
    <source>
        <strain evidence="9 10">YIM 101269</strain>
    </source>
</reference>
<evidence type="ECO:0000256" key="1">
    <source>
        <dbReference type="ARBA" id="ARBA00006541"/>
    </source>
</evidence>
<dbReference type="InterPro" id="IPR036291">
    <property type="entry name" value="NAD(P)-bd_dom_sf"/>
</dbReference>
<dbReference type="AlphaFoldDB" id="A0A553K5Z2"/>
<evidence type="ECO:0000259" key="8">
    <source>
        <dbReference type="Pfam" id="PF08125"/>
    </source>
</evidence>
<dbReference type="Pfam" id="PF01232">
    <property type="entry name" value="Mannitol_dh"/>
    <property type="match status" value="1"/>
</dbReference>
<dbReference type="InterPro" id="IPR013118">
    <property type="entry name" value="Mannitol_DH_C"/>
</dbReference>
<feature type="domain" description="Mannitol dehydrogenase C-terminal" evidence="8">
    <location>
        <begin position="255"/>
        <end position="382"/>
    </location>
</feature>
<dbReference type="PANTHER" id="PTHR30524">
    <property type="entry name" value="MANNITOL-1-PHOSPHATE 5-DEHYDROGENASE"/>
    <property type="match status" value="1"/>
</dbReference>
<evidence type="ECO:0000256" key="2">
    <source>
        <dbReference type="ARBA" id="ARBA00012939"/>
    </source>
</evidence>
<feature type="domain" description="Mannitol dehydrogenase N-terminal" evidence="7">
    <location>
        <begin position="1"/>
        <end position="232"/>
    </location>
</feature>
<dbReference type="PROSITE" id="PS00974">
    <property type="entry name" value="MANNITOL_DHGENASE"/>
    <property type="match status" value="1"/>
</dbReference>
<dbReference type="InterPro" id="IPR013328">
    <property type="entry name" value="6PGD_dom2"/>
</dbReference>
<gene>
    <name evidence="9" type="ORF">FOJ82_04505</name>
</gene>
<organism evidence="9 10">
    <name type="scientific">Tessaracoccus rhinocerotis</name>
    <dbReference type="NCBI Taxonomy" id="1689449"/>
    <lineage>
        <taxon>Bacteria</taxon>
        <taxon>Bacillati</taxon>
        <taxon>Actinomycetota</taxon>
        <taxon>Actinomycetes</taxon>
        <taxon>Propionibacteriales</taxon>
        <taxon>Propionibacteriaceae</taxon>
        <taxon>Tessaracoccus</taxon>
    </lineage>
</organism>
<dbReference type="OrthoDB" id="271711at2"/>
<dbReference type="GO" id="GO:0019592">
    <property type="term" value="P:mannitol catabolic process"/>
    <property type="evidence" value="ECO:0007669"/>
    <property type="project" value="TreeGrafter"/>
</dbReference>
<dbReference type="InterPro" id="IPR013131">
    <property type="entry name" value="Mannitol_DH_N"/>
</dbReference>
<comment type="similarity">
    <text evidence="1">Belongs to the mannitol dehydrogenase family.</text>
</comment>
<proteinExistence type="inferred from homology"/>
<evidence type="ECO:0000256" key="5">
    <source>
        <dbReference type="ARBA" id="ARBA00023027"/>
    </source>
</evidence>
<keyword evidence="4 9" id="KW-0560">Oxidoreductase</keyword>
<dbReference type="NCBIfam" id="NF002969">
    <property type="entry name" value="PRK03643.1"/>
    <property type="match status" value="1"/>
</dbReference>
<dbReference type="GO" id="GO:0005829">
    <property type="term" value="C:cytosol"/>
    <property type="evidence" value="ECO:0007669"/>
    <property type="project" value="TreeGrafter"/>
</dbReference>
<dbReference type="Pfam" id="PF08125">
    <property type="entry name" value="Mannitol_dh_C"/>
    <property type="match status" value="1"/>
</dbReference>
<sequence length="461" mass="49847">MRVVQFGEGVFLRGFADWMFQRLNAEAGADIRVTLVQPRNSDGVARLMAQGGRWTVVQQGLHDGAEQSRRTVIECVDSGLNTHTNPHGFAALARDPQVRVVVSNTTEAGIAWSEEDAGLGDRRAEVRSFPGKLTWFLAERFATIPAAGTLFVLPVELIADNGSTLAALVRRMADAWGLGPEFQAWLADQVIFLDTLVDRIVPGRPSRPVELAPGVPDAFPVQVEWFHSWYLRGPRELLDVLPLDALDLNVRFVSDLRPYRDLKVRVLNALHSAMAAAGTAIGVESVAEAVDHDVLGPWLRRLLDEEIAPTLDLPADEVADFTAATWDRYRNPFIHHRLESILLNSSAKIPARLGDIALDRGEEGSPLLAFGVAAWLHLTRGAGLSDSPEVLAAVAGLWERVASGDLTVEELAARVLAGPMGAVAWPQPFVAEVGSHLARIGTAGPLTALRAVAAVEATAAR</sequence>
<dbReference type="RefSeq" id="WP_143937213.1">
    <property type="nucleotide sequence ID" value="NZ_VKKG01000001.1"/>
</dbReference>
<accession>A0A553K5Z2</accession>
<dbReference type="Proteomes" id="UP000317638">
    <property type="component" value="Unassembled WGS sequence"/>
</dbReference>
<dbReference type="GO" id="GO:0008926">
    <property type="term" value="F:mannitol-1-phosphate 5-dehydrogenase activity"/>
    <property type="evidence" value="ECO:0007669"/>
    <property type="project" value="UniProtKB-EC"/>
</dbReference>
<protein>
    <recommendedName>
        <fullName evidence="3">Mannitol-1-phosphate 5-dehydrogenase</fullName>
        <ecNumber evidence="2">1.1.1.17</ecNumber>
    </recommendedName>
</protein>
<comment type="caution">
    <text evidence="9">The sequence shown here is derived from an EMBL/GenBank/DDBJ whole genome shotgun (WGS) entry which is preliminary data.</text>
</comment>
<keyword evidence="5" id="KW-0520">NAD</keyword>
<evidence type="ECO:0000259" key="7">
    <source>
        <dbReference type="Pfam" id="PF01232"/>
    </source>
</evidence>
<dbReference type="PANTHER" id="PTHR30524:SF0">
    <property type="entry name" value="ALTRONATE OXIDOREDUCTASE-RELATED"/>
    <property type="match status" value="1"/>
</dbReference>
<dbReference type="EC" id="1.1.1.17" evidence="2"/>
<evidence type="ECO:0000313" key="10">
    <source>
        <dbReference type="Proteomes" id="UP000317638"/>
    </source>
</evidence>
<evidence type="ECO:0000313" key="9">
    <source>
        <dbReference type="EMBL" id="TRY20129.1"/>
    </source>
</evidence>